<dbReference type="PANTHER" id="PTHR45626">
    <property type="entry name" value="TRANSCRIPTION TERMINATION FACTOR 2-RELATED"/>
    <property type="match status" value="1"/>
</dbReference>
<feature type="region of interest" description="Disordered" evidence="4">
    <location>
        <begin position="705"/>
        <end position="737"/>
    </location>
</feature>
<sequence>MLLFDTETYTEAEEINTLICPNVKRQLDTLTHLDSCILKKYAPTGAAAFIEDIFFQDEEYDNDNNDKTEAPKDSPKTTKMLRRAYELVISGAWQPHVGLPSPQDMRRTPREISESTRPLKLYPYQRAGAGRLQVIMNKEKSGLLSWEMGLGKTITVIAYLISMGFIAKDPARTNGPVLLVLPGALILPWIKALRIHLKTMPRICIYRNLSGSLHEPMFDGVAYSTDFSPLQLCHFDIVVTTYATVRLEFVSKIDTRDAFDSWRLKHIPTERPDHGKFPLFATKWWHLVMDEAHIATTPSSKVHHAICALDVEYRLAMTGTPLQNSLEDIQGMLALLHIYPWSDLEYFLGYYNIRKTKATIGIIGRLKTTLICTLKAISLRLRVHDDFNGERAARFTKVEPVIIEHLLDEEQQAYQELVEHLWDPAAKAQRKEDKRNGDYIGDGLGSGGIFPAIMEARLAAIHPLCAEAKYGEPEVADLNDARALLRVSGISPHFNDGETDMSRNNLENDRRKFFRANIEEDQRWKSERINRTVDIALDQKKKGRKIVCFSNFICALDALDAALRANGIRTIRYDGSKSLQERNKAIEDFATDAYDVMLMTLKTGGAGLNLQMAKVVVQLDVCWNPTILTQGDARVNRDGNSDVEIFYFLAKDSIETHIWGTASQKRQTATNILDPDDREMENVNNAASLSFEEYLSIMHDASETAEEYAKQKAASKKKRSGESDAESDAETDSDTDE</sequence>
<accession>A0A1Y2MFI2</accession>
<evidence type="ECO:0000256" key="2">
    <source>
        <dbReference type="ARBA" id="ARBA00022801"/>
    </source>
</evidence>
<keyword evidence="3" id="KW-0067">ATP-binding</keyword>
<keyword evidence="1" id="KW-0547">Nucleotide-binding</keyword>
<dbReference type="SMART" id="SM00490">
    <property type="entry name" value="HELICc"/>
    <property type="match status" value="1"/>
</dbReference>
<dbReference type="InterPro" id="IPR000330">
    <property type="entry name" value="SNF2_N"/>
</dbReference>
<dbReference type="InParanoid" id="A0A1Y2MFI2"/>
<evidence type="ECO:0000256" key="4">
    <source>
        <dbReference type="SAM" id="MobiDB-lite"/>
    </source>
</evidence>
<evidence type="ECO:0000313" key="8">
    <source>
        <dbReference type="Proteomes" id="UP000193240"/>
    </source>
</evidence>
<evidence type="ECO:0000256" key="1">
    <source>
        <dbReference type="ARBA" id="ARBA00022741"/>
    </source>
</evidence>
<evidence type="ECO:0000256" key="3">
    <source>
        <dbReference type="ARBA" id="ARBA00022840"/>
    </source>
</evidence>
<dbReference type="Pfam" id="PF00176">
    <property type="entry name" value="SNF2-rel_dom"/>
    <property type="match status" value="1"/>
</dbReference>
<dbReference type="InterPro" id="IPR014001">
    <property type="entry name" value="Helicase_ATP-bd"/>
</dbReference>
<dbReference type="EMBL" id="KZ107838">
    <property type="protein sequence ID" value="OSS54742.1"/>
    <property type="molecule type" value="Genomic_DNA"/>
</dbReference>
<dbReference type="OMA" id="EFAFYKT"/>
<dbReference type="PROSITE" id="PS51194">
    <property type="entry name" value="HELICASE_CTER"/>
    <property type="match status" value="1"/>
</dbReference>
<name>A0A1Y2MFI2_EPING</name>
<dbReference type="Gene3D" id="3.40.50.10810">
    <property type="entry name" value="Tandem AAA-ATPase domain"/>
    <property type="match status" value="1"/>
</dbReference>
<dbReference type="Gene3D" id="3.40.50.300">
    <property type="entry name" value="P-loop containing nucleotide triphosphate hydrolases"/>
    <property type="match status" value="1"/>
</dbReference>
<dbReference type="GO" id="GO:0006281">
    <property type="term" value="P:DNA repair"/>
    <property type="evidence" value="ECO:0007669"/>
    <property type="project" value="TreeGrafter"/>
</dbReference>
<dbReference type="CDD" id="cd18793">
    <property type="entry name" value="SF2_C_SNF"/>
    <property type="match status" value="1"/>
</dbReference>
<dbReference type="SUPFAM" id="SSF52540">
    <property type="entry name" value="P-loop containing nucleoside triphosphate hydrolases"/>
    <property type="match status" value="2"/>
</dbReference>
<dbReference type="GO" id="GO:0005524">
    <property type="term" value="F:ATP binding"/>
    <property type="evidence" value="ECO:0007669"/>
    <property type="project" value="UniProtKB-KW"/>
</dbReference>
<dbReference type="GO" id="GO:0016787">
    <property type="term" value="F:hydrolase activity"/>
    <property type="evidence" value="ECO:0007669"/>
    <property type="project" value="UniProtKB-KW"/>
</dbReference>
<dbReference type="InterPro" id="IPR038718">
    <property type="entry name" value="SNF2-like_sf"/>
</dbReference>
<keyword evidence="2" id="KW-0378">Hydrolase</keyword>
<dbReference type="CDD" id="cd18008">
    <property type="entry name" value="DEXDc_SHPRH-like"/>
    <property type="match status" value="1"/>
</dbReference>
<dbReference type="SMART" id="SM00487">
    <property type="entry name" value="DEXDc"/>
    <property type="match status" value="1"/>
</dbReference>
<dbReference type="PROSITE" id="PS51192">
    <property type="entry name" value="HELICASE_ATP_BIND_1"/>
    <property type="match status" value="1"/>
</dbReference>
<proteinExistence type="predicted"/>
<dbReference type="AlphaFoldDB" id="A0A1Y2MFI2"/>
<dbReference type="InterPro" id="IPR001650">
    <property type="entry name" value="Helicase_C-like"/>
</dbReference>
<dbReference type="InterPro" id="IPR049730">
    <property type="entry name" value="SNF2/RAD54-like_C"/>
</dbReference>
<dbReference type="InterPro" id="IPR027417">
    <property type="entry name" value="P-loop_NTPase"/>
</dbReference>
<reference evidence="7 8" key="1">
    <citation type="journal article" date="2017" name="Genome Announc.">
        <title>Genome sequence of the saprophytic ascomycete Epicoccum nigrum ICMP 19927 strain isolated from New Zealand.</title>
        <authorList>
            <person name="Fokin M."/>
            <person name="Fleetwood D."/>
            <person name="Weir B.S."/>
            <person name="Villas-Boas S.G."/>
        </authorList>
    </citation>
    <scope>NUCLEOTIDE SEQUENCE [LARGE SCALE GENOMIC DNA]</scope>
    <source>
        <strain evidence="7 8">ICMP 19927</strain>
    </source>
</reference>
<feature type="domain" description="Helicase ATP-binding" evidence="5">
    <location>
        <begin position="133"/>
        <end position="339"/>
    </location>
</feature>
<evidence type="ECO:0000259" key="6">
    <source>
        <dbReference type="PROSITE" id="PS51194"/>
    </source>
</evidence>
<evidence type="ECO:0000313" key="7">
    <source>
        <dbReference type="EMBL" id="OSS54742.1"/>
    </source>
</evidence>
<feature type="domain" description="Helicase C-terminal" evidence="6">
    <location>
        <begin position="532"/>
        <end position="684"/>
    </location>
</feature>
<dbReference type="Pfam" id="PF00271">
    <property type="entry name" value="Helicase_C"/>
    <property type="match status" value="1"/>
</dbReference>
<dbReference type="InterPro" id="IPR050628">
    <property type="entry name" value="SNF2_RAD54_helicase_TF"/>
</dbReference>
<dbReference type="Proteomes" id="UP000193240">
    <property type="component" value="Unassembled WGS sequence"/>
</dbReference>
<evidence type="ECO:0008006" key="9">
    <source>
        <dbReference type="Google" id="ProtNLM"/>
    </source>
</evidence>
<dbReference type="GO" id="GO:0008094">
    <property type="term" value="F:ATP-dependent activity, acting on DNA"/>
    <property type="evidence" value="ECO:0007669"/>
    <property type="project" value="TreeGrafter"/>
</dbReference>
<feature type="compositionally biased region" description="Acidic residues" evidence="4">
    <location>
        <begin position="723"/>
        <end position="737"/>
    </location>
</feature>
<protein>
    <recommendedName>
        <fullName evidence="9">Helicase ATP-binding domain-containing protein</fullName>
    </recommendedName>
</protein>
<keyword evidence="8" id="KW-1185">Reference proteome</keyword>
<dbReference type="STRING" id="105696.A0A1Y2MFI2"/>
<organism evidence="7 8">
    <name type="scientific">Epicoccum nigrum</name>
    <name type="common">Soil fungus</name>
    <name type="synonym">Epicoccum purpurascens</name>
    <dbReference type="NCBI Taxonomy" id="105696"/>
    <lineage>
        <taxon>Eukaryota</taxon>
        <taxon>Fungi</taxon>
        <taxon>Dikarya</taxon>
        <taxon>Ascomycota</taxon>
        <taxon>Pezizomycotina</taxon>
        <taxon>Dothideomycetes</taxon>
        <taxon>Pleosporomycetidae</taxon>
        <taxon>Pleosporales</taxon>
        <taxon>Pleosporineae</taxon>
        <taxon>Didymellaceae</taxon>
        <taxon>Epicoccum</taxon>
    </lineage>
</organism>
<dbReference type="GO" id="GO:0005634">
    <property type="term" value="C:nucleus"/>
    <property type="evidence" value="ECO:0007669"/>
    <property type="project" value="TreeGrafter"/>
</dbReference>
<gene>
    <name evidence="7" type="ORF">B5807_00052</name>
</gene>
<evidence type="ECO:0000259" key="5">
    <source>
        <dbReference type="PROSITE" id="PS51192"/>
    </source>
</evidence>